<dbReference type="Pfam" id="PF00656">
    <property type="entry name" value="Peptidase_C14"/>
    <property type="match status" value="1"/>
</dbReference>
<keyword evidence="3" id="KW-1185">Reference proteome</keyword>
<feature type="domain" description="Peptidase C14 caspase" evidence="1">
    <location>
        <begin position="2"/>
        <end position="217"/>
    </location>
</feature>
<dbReference type="Proteomes" id="UP001155483">
    <property type="component" value="Unassembled WGS sequence"/>
</dbReference>
<comment type="caution">
    <text evidence="2">The sequence shown here is derived from an EMBL/GenBank/DDBJ whole genome shotgun (WGS) entry which is preliminary data.</text>
</comment>
<evidence type="ECO:0000259" key="1">
    <source>
        <dbReference type="Pfam" id="PF00656"/>
    </source>
</evidence>
<evidence type="ECO:0000313" key="3">
    <source>
        <dbReference type="Proteomes" id="UP001155483"/>
    </source>
</evidence>
<dbReference type="InterPro" id="IPR011600">
    <property type="entry name" value="Pept_C14_caspase"/>
</dbReference>
<name>A0A9X3B6J8_9BACT</name>
<proteinExistence type="predicted"/>
<dbReference type="InterPro" id="IPR029030">
    <property type="entry name" value="Caspase-like_dom_sf"/>
</dbReference>
<sequence length="473" mass="54431">MNLAIIIGVAEYKDKRNNLPGCANDTAAIHNTITKTEKFDSTLILNANEESAKVKDELTNFVSVNKGQKIDEIFFYYTGHGEFYNNEFYYLLSDFDPSKRKQTSLQNMEIDTLLKTLSPKLVIKVIDACQSGTSYIKESDAIAKYFDSSKQTFNKCYFLNSSLNTQSSFQNDEMSFFTKSFIDSIQLHKTDEIRYKDIIDFISDEFENNGDQTPFFVIQAELTERFCTIKPQLREYLKSLSAKPAPAPSASKAPNIADMVKSEAKEFSTKEEAITLLETIRSVVSQLELAPELNELYELKVSVIEEIKNVPSRITIGKWLKENPNAFFAKPTHTRVYDDPNEVFSALSNQIRLRSQVQEEKPAKYELDGYDLKIDVPFKGLSIIANSKYPNINSYNLVIVFLLSKKAIRFFYFHASYIEESWDNRKLNYKEIEWKTVEFKITDKDSVIEGVKAIFTELNSRITKDLTDRFKVK</sequence>
<dbReference type="GO" id="GO:0006508">
    <property type="term" value="P:proteolysis"/>
    <property type="evidence" value="ECO:0007669"/>
    <property type="project" value="InterPro"/>
</dbReference>
<dbReference type="Gene3D" id="3.40.50.1460">
    <property type="match status" value="1"/>
</dbReference>
<dbReference type="PANTHER" id="PTHR22576:SF37">
    <property type="entry name" value="MUCOSA-ASSOCIATED LYMPHOID TISSUE LYMPHOMA TRANSLOCATION PROTEIN 1"/>
    <property type="match status" value="1"/>
</dbReference>
<dbReference type="SUPFAM" id="SSF52129">
    <property type="entry name" value="Caspase-like"/>
    <property type="match status" value="1"/>
</dbReference>
<organism evidence="2 3">
    <name type="scientific">Paraflavisolibacter caeni</name>
    <dbReference type="NCBI Taxonomy" id="2982496"/>
    <lineage>
        <taxon>Bacteria</taxon>
        <taxon>Pseudomonadati</taxon>
        <taxon>Bacteroidota</taxon>
        <taxon>Chitinophagia</taxon>
        <taxon>Chitinophagales</taxon>
        <taxon>Chitinophagaceae</taxon>
        <taxon>Paraflavisolibacter</taxon>
    </lineage>
</organism>
<dbReference type="RefSeq" id="WP_279295579.1">
    <property type="nucleotide sequence ID" value="NZ_JAOTIF010000001.1"/>
</dbReference>
<dbReference type="PANTHER" id="PTHR22576">
    <property type="entry name" value="MUCOSA ASSOCIATED LYMPHOID TISSUE LYMPHOMA TRANSLOCATION PROTEIN 1/PARACASPASE"/>
    <property type="match status" value="1"/>
</dbReference>
<dbReference type="GO" id="GO:0004197">
    <property type="term" value="F:cysteine-type endopeptidase activity"/>
    <property type="evidence" value="ECO:0007669"/>
    <property type="project" value="InterPro"/>
</dbReference>
<protein>
    <submittedName>
        <fullName evidence="2">Caspase family protein</fullName>
    </submittedName>
</protein>
<evidence type="ECO:0000313" key="2">
    <source>
        <dbReference type="EMBL" id="MCU7548135.1"/>
    </source>
</evidence>
<gene>
    <name evidence="2" type="ORF">OCK74_03375</name>
</gene>
<reference evidence="2" key="1">
    <citation type="submission" date="2022-09" db="EMBL/GenBank/DDBJ databases">
        <authorList>
            <person name="Yuan C."/>
            <person name="Ke Z."/>
        </authorList>
    </citation>
    <scope>NUCLEOTIDE SEQUENCE</scope>
    <source>
        <strain evidence="2">LB-8</strain>
    </source>
</reference>
<dbReference type="AlphaFoldDB" id="A0A9X3B6J8"/>
<reference evidence="2" key="2">
    <citation type="submission" date="2023-04" db="EMBL/GenBank/DDBJ databases">
        <title>Paracnuella aquatica gen. nov., sp. nov., a member of the family Chitinophagaceae isolated from a hot spring.</title>
        <authorList>
            <person name="Wang C."/>
        </authorList>
    </citation>
    <scope>NUCLEOTIDE SEQUENCE</scope>
    <source>
        <strain evidence="2">LB-8</strain>
    </source>
</reference>
<accession>A0A9X3B6J8</accession>
<dbReference type="EMBL" id="JAOTIF010000001">
    <property type="protein sequence ID" value="MCU7548135.1"/>
    <property type="molecule type" value="Genomic_DNA"/>
</dbReference>
<dbReference type="InterPro" id="IPR052039">
    <property type="entry name" value="Caspase-related_regulators"/>
</dbReference>